<dbReference type="PANTHER" id="PTHR10102">
    <property type="entry name" value="DNA-DIRECTED RNA POLYMERASE, MITOCHONDRIAL"/>
    <property type="match status" value="1"/>
</dbReference>
<keyword evidence="3" id="KW-0804">Transcription</keyword>
<dbReference type="Pfam" id="PF14700">
    <property type="entry name" value="RPOL_N"/>
    <property type="match status" value="1"/>
</dbReference>
<gene>
    <name evidence="3" type="primary">POLRMT</name>
    <name evidence="3" type="ORF">TSPGSL018_1730</name>
</gene>
<dbReference type="InterPro" id="IPR002092">
    <property type="entry name" value="DNA-dir_Rpol_phage-type"/>
</dbReference>
<reference evidence="3" key="1">
    <citation type="submission" date="2014-05" db="EMBL/GenBank/DDBJ databases">
        <title>The transcriptome of the halophilic microalga Tetraselmis sp. GSL018 isolated from the Great Salt Lake, Utah.</title>
        <authorList>
            <person name="Jinkerson R.E."/>
            <person name="D'Adamo S."/>
            <person name="Posewitz M.C."/>
        </authorList>
    </citation>
    <scope>NUCLEOTIDE SEQUENCE</scope>
    <source>
        <strain evidence="3">GSL018</strain>
    </source>
</reference>
<dbReference type="GO" id="GO:0003677">
    <property type="term" value="F:DNA binding"/>
    <property type="evidence" value="ECO:0007669"/>
    <property type="project" value="InterPro"/>
</dbReference>
<proteinExistence type="predicted"/>
<evidence type="ECO:0000256" key="1">
    <source>
        <dbReference type="SAM" id="MobiDB-lite"/>
    </source>
</evidence>
<organism evidence="3">
    <name type="scientific">Tetraselmis sp. GSL018</name>
    <dbReference type="NCBI Taxonomy" id="582737"/>
    <lineage>
        <taxon>Eukaryota</taxon>
        <taxon>Viridiplantae</taxon>
        <taxon>Chlorophyta</taxon>
        <taxon>core chlorophytes</taxon>
        <taxon>Chlorodendrophyceae</taxon>
        <taxon>Chlorodendrales</taxon>
        <taxon>Chlorodendraceae</taxon>
        <taxon>Tetraselmis</taxon>
    </lineage>
</organism>
<evidence type="ECO:0000313" key="3">
    <source>
        <dbReference type="EMBL" id="JAC71513.1"/>
    </source>
</evidence>
<dbReference type="PANTHER" id="PTHR10102:SF0">
    <property type="entry name" value="DNA-DIRECTED RNA POLYMERASE, MITOCHONDRIAL"/>
    <property type="match status" value="1"/>
</dbReference>
<dbReference type="EMBL" id="GBEZ01014570">
    <property type="protein sequence ID" value="JAC71513.1"/>
    <property type="molecule type" value="Transcribed_RNA"/>
</dbReference>
<name>A0A061RHR9_9CHLO</name>
<feature type="region of interest" description="Disordered" evidence="1">
    <location>
        <begin position="50"/>
        <end position="70"/>
    </location>
</feature>
<accession>A0A061RHR9</accession>
<dbReference type="SUPFAM" id="SSF56672">
    <property type="entry name" value="DNA/RNA polymerases"/>
    <property type="match status" value="1"/>
</dbReference>
<keyword evidence="3" id="KW-0240">DNA-directed RNA polymerase</keyword>
<feature type="domain" description="DNA-directed RNA polymerase N-terminal" evidence="2">
    <location>
        <begin position="162"/>
        <end position="486"/>
    </location>
</feature>
<protein>
    <submittedName>
        <fullName evidence="3">DNA-directed RNA polymerase, mitochondrial</fullName>
    </submittedName>
</protein>
<dbReference type="SMART" id="SM01311">
    <property type="entry name" value="RPOL_N"/>
    <property type="match status" value="1"/>
</dbReference>
<dbReference type="AlphaFoldDB" id="A0A061RHR9"/>
<dbReference type="GO" id="GO:0034245">
    <property type="term" value="C:mitochondrial DNA-directed RNA polymerase complex"/>
    <property type="evidence" value="ECO:0007669"/>
    <property type="project" value="TreeGrafter"/>
</dbReference>
<feature type="region of interest" description="Disordered" evidence="1">
    <location>
        <begin position="297"/>
        <end position="327"/>
    </location>
</feature>
<dbReference type="Gene3D" id="1.10.1320.10">
    <property type="entry name" value="DNA-directed RNA polymerase, N-terminal domain"/>
    <property type="match status" value="1"/>
</dbReference>
<dbReference type="InterPro" id="IPR043502">
    <property type="entry name" value="DNA/RNA_pol_sf"/>
</dbReference>
<dbReference type="InterPro" id="IPR037159">
    <property type="entry name" value="RNA_POL_N_sf"/>
</dbReference>
<dbReference type="GO" id="GO:0003899">
    <property type="term" value="F:DNA-directed RNA polymerase activity"/>
    <property type="evidence" value="ECO:0007669"/>
    <property type="project" value="InterPro"/>
</dbReference>
<sequence length="488" mass="54897">MDACKRRVLHLLRNRPVLSRPGAMEPGFPVTGQATPERLLRLSSRSWVTERQQHSASSMTGAKDQPSASFDRTNASALKGFAASGSDGFLSLHEKYLRESELQRTYLDACLKAVEGNKYSSMYMTDVESVNFASVMAMESVNDTNSDRRLSPEDVYVKSKWHQQVQSEVRTAGEALQRHCLLQESALKRKDAVSIPRGRQMLNSWFPRLKERIEIEKETLMSRAKKSRRVPAHAMTSALINDLNSDQLAVITIQSVMGSMLTSSGQVMLSKIALNLGRAVQLQCNLELMRDRVRAERQNARQRQKEREARQSEALEKATKDGKDPEPLMRAFNEEERADRQHLNMRLLKWDPSKLNTPELSKSLRANLKNDMIDWDSAIVAKVGALLMKCLMDSAEVEVADTKSDKHETRMEPAFTHTIEVKQLMPGQKVSTNFRRYGMINVHPAVLSSMLEGVSVTDLNITRYRPMVIPPCRGPPTARGVTSPSSAS</sequence>
<dbReference type="GO" id="GO:0006390">
    <property type="term" value="P:mitochondrial transcription"/>
    <property type="evidence" value="ECO:0007669"/>
    <property type="project" value="TreeGrafter"/>
</dbReference>
<dbReference type="InterPro" id="IPR029262">
    <property type="entry name" value="RPOL_N"/>
</dbReference>
<evidence type="ECO:0000259" key="2">
    <source>
        <dbReference type="SMART" id="SM01311"/>
    </source>
</evidence>